<dbReference type="PANTHER" id="PTHR15907">
    <property type="entry name" value="DUF614 FAMILY PROTEIN-RELATED"/>
    <property type="match status" value="1"/>
</dbReference>
<comment type="caution">
    <text evidence="2">The sequence shown here is derived from an EMBL/GenBank/DDBJ whole genome shotgun (WGS) entry which is preliminary data.</text>
</comment>
<keyword evidence="3" id="KW-1185">Reference proteome</keyword>
<reference evidence="2" key="1">
    <citation type="submission" date="2023-04" db="EMBL/GenBank/DDBJ databases">
        <title>Phytophthora lilii NBRC 32176.</title>
        <authorList>
            <person name="Ichikawa N."/>
            <person name="Sato H."/>
            <person name="Tonouchi N."/>
        </authorList>
    </citation>
    <scope>NUCLEOTIDE SEQUENCE</scope>
    <source>
        <strain evidence="2">NBRC 32176</strain>
    </source>
</reference>
<dbReference type="EMBL" id="BSXW01000301">
    <property type="protein sequence ID" value="GMF17966.1"/>
    <property type="molecule type" value="Genomic_DNA"/>
</dbReference>
<keyword evidence="1" id="KW-1133">Transmembrane helix</keyword>
<keyword evidence="1" id="KW-0812">Transmembrane</keyword>
<sequence length="219" mass="23859">MNQALSTETPAKPVEVPYWDQADDSCPAAKPCAQRDLESEDELTRGQWQVGFWDCFTTLMPNCFMVTFCPCVSMAQISARLGVTTYSKALIACLVVIIAEFVLSSLASSAASSSYTVETNYTNDGTSYSYSTSSGSSAGIIVYRAVTILVHVVFALFVMHLRMKTRERFQIPGNSRNDFCAAFCCSCCALAQMATHIKSYNPGSCDFGPVADTLPPYSE</sequence>
<gene>
    <name evidence="2" type="ORF">Plil01_000664600</name>
</gene>
<dbReference type="NCBIfam" id="TIGR01571">
    <property type="entry name" value="A_thal_Cys_rich"/>
    <property type="match status" value="1"/>
</dbReference>
<dbReference type="AlphaFoldDB" id="A0A9W6TQC8"/>
<dbReference type="Pfam" id="PF04749">
    <property type="entry name" value="PLAC8"/>
    <property type="match status" value="1"/>
</dbReference>
<protein>
    <submittedName>
        <fullName evidence="2">Unnamed protein product</fullName>
    </submittedName>
</protein>
<accession>A0A9W6TQC8</accession>
<name>A0A9W6TQC8_9STRA</name>
<keyword evidence="1" id="KW-0472">Membrane</keyword>
<organism evidence="2 3">
    <name type="scientific">Phytophthora lilii</name>
    <dbReference type="NCBI Taxonomy" id="2077276"/>
    <lineage>
        <taxon>Eukaryota</taxon>
        <taxon>Sar</taxon>
        <taxon>Stramenopiles</taxon>
        <taxon>Oomycota</taxon>
        <taxon>Peronosporomycetes</taxon>
        <taxon>Peronosporales</taxon>
        <taxon>Peronosporaceae</taxon>
        <taxon>Phytophthora</taxon>
    </lineage>
</organism>
<evidence type="ECO:0000256" key="1">
    <source>
        <dbReference type="SAM" id="Phobius"/>
    </source>
</evidence>
<dbReference type="OrthoDB" id="1045822at2759"/>
<dbReference type="InterPro" id="IPR006461">
    <property type="entry name" value="PLAC_motif_containing"/>
</dbReference>
<evidence type="ECO:0000313" key="2">
    <source>
        <dbReference type="EMBL" id="GMF17966.1"/>
    </source>
</evidence>
<dbReference type="Proteomes" id="UP001165083">
    <property type="component" value="Unassembled WGS sequence"/>
</dbReference>
<proteinExistence type="predicted"/>
<feature type="transmembrane region" description="Helical" evidence="1">
    <location>
        <begin position="141"/>
        <end position="161"/>
    </location>
</feature>
<feature type="transmembrane region" description="Helical" evidence="1">
    <location>
        <begin position="89"/>
        <end position="111"/>
    </location>
</feature>
<evidence type="ECO:0000313" key="3">
    <source>
        <dbReference type="Proteomes" id="UP001165083"/>
    </source>
</evidence>